<dbReference type="InterPro" id="IPR039110">
    <property type="entry name" value="KNL2-like"/>
</dbReference>
<dbReference type="InterPro" id="IPR001005">
    <property type="entry name" value="SANT/Myb"/>
</dbReference>
<feature type="domain" description="SANT" evidence="3">
    <location>
        <begin position="879"/>
        <end position="934"/>
    </location>
</feature>
<dbReference type="GeneID" id="113414107"/>
<dbReference type="InterPro" id="IPR009057">
    <property type="entry name" value="Homeodomain-like_sf"/>
</dbReference>
<dbReference type="CDD" id="cd00167">
    <property type="entry name" value="SANT"/>
    <property type="match status" value="1"/>
</dbReference>
<dbReference type="Proteomes" id="UP000504612">
    <property type="component" value="Unplaced"/>
</dbReference>
<evidence type="ECO:0000259" key="2">
    <source>
        <dbReference type="PROSITE" id="PS50090"/>
    </source>
</evidence>
<sequence>MSLKAVSLHNIPSGTPLKDFVKFQMNCTLDSAKIPPSVVRTCQNVCSDQKTKGINVFQSTVLSGNMHTQDFFDISEIKPSSEGILGMISSCQKTNYMTRSAVQKRKACRPLSVESPAKIFSRMKQRAALVKEKNKPPEAMLLDPKYTTDYIPSPERQPAFLQRPEKIPIVEGKQKTKLDENFLEESNVKTVSMKDFTAVNKNMCTTVISPPFLESPNKFFSRVKQRLQKAKHPLITSQPTKFFNNFNEEYLSTAVSQKEKIIVETAELASETFPIISNPVIMSDDHVKSREFLKERASGKLPQEKAVVTPSKNIYGYKVEENLSVSPQKPSQHLCDTIFDTPKVHIPRKRQPATKVPLDEPDTGTNEKEKQMICINEWRIRVINDNTAVCLEGIRRDMDNVFWHSNAIVERIAHNQVKTLTGNTYILDGPIDAVNMKKEGIPPTFIKRFGTGIPKNWKMLVDDLLRYMKRKEERAFPVSGNSEKNKCSEELDLPQNIERKCKTNNTTYDVLPLQNNKIHGMHMKTIDLQNDSEKSFTRSGRCIKPPMQYWCGERIRLDQTLNITINKGGANYLSPTTSIMPPVKRQTNKFPKKNGEGLLKDHKEVPLKQPKGNINMKSKNITKKTKCKLKQLSQHVISDAEENNSELIIKDIYKKRATVMLTPLRKKIMQEKQHSNRRTRNEQNVTKEYGDITCYEKNLADGELDTLNCPLNLLKQLQQIDEVVENIPCTDEDASSEDIPCIKRKIRPSFKRATFNKECNNIQGPSCEQKSAENCVASSQSRKTKRSYFGQEDTLEKLSNKSSSPDLDTSCDLEEKNRQKSQKWFKRARKNALASEIESDNSLEEFLVEESKIKIPTKRFNGHISTSPKAKLGVGSLPDTNENWTEEELEKLYRAIASFPKYKSGFWMDVARIVRTRSAEECQEKYMAEREGKKRSSNKTSKPGKKEGKDKGTQQPLAKVGTLKRKQQMRNFLEQMPKDNHDDIFSATPFQNRNIKLPQFCLAPEEDVFQLKDRHPITPASAIFPWLKTPQCDHISPGMLEPLDRESCEKHVFRMEKKIKGTRLDIRKKPATTVFTTPISRRTNVFNFEDAATSDGVRNLFEVEQGMQSDEEEDMYFTT</sequence>
<feature type="region of interest" description="Disordered" evidence="1">
    <location>
        <begin position="925"/>
        <end position="964"/>
    </location>
</feature>
<dbReference type="PROSITE" id="PS50090">
    <property type="entry name" value="MYB_LIKE"/>
    <property type="match status" value="1"/>
</dbReference>
<evidence type="ECO:0000313" key="5">
    <source>
        <dbReference type="RefSeq" id="XP_026526607.1"/>
    </source>
</evidence>
<reference evidence="5" key="1">
    <citation type="submission" date="2025-08" db="UniProtKB">
        <authorList>
            <consortium name="RefSeq"/>
        </authorList>
    </citation>
    <scope>IDENTIFICATION</scope>
</reference>
<feature type="compositionally biased region" description="Basic and acidic residues" evidence="1">
    <location>
        <begin position="925"/>
        <end position="934"/>
    </location>
</feature>
<dbReference type="PROSITE" id="PS51293">
    <property type="entry name" value="SANT"/>
    <property type="match status" value="1"/>
</dbReference>
<dbReference type="PANTHER" id="PTHR16124:SF3">
    <property type="entry name" value="MIS18-BINDING PROTEIN 1"/>
    <property type="match status" value="1"/>
</dbReference>
<evidence type="ECO:0000313" key="4">
    <source>
        <dbReference type="Proteomes" id="UP000504612"/>
    </source>
</evidence>
<accession>A0A6J1U6U5</accession>
<dbReference type="GO" id="GO:0000775">
    <property type="term" value="C:chromosome, centromeric region"/>
    <property type="evidence" value="ECO:0007669"/>
    <property type="project" value="TreeGrafter"/>
</dbReference>
<dbReference type="Pfam" id="PF00249">
    <property type="entry name" value="Myb_DNA-binding"/>
    <property type="match status" value="1"/>
</dbReference>
<dbReference type="InterPro" id="IPR017884">
    <property type="entry name" value="SANT_dom"/>
</dbReference>
<dbReference type="RefSeq" id="XP_026526607.1">
    <property type="nucleotide sequence ID" value="XM_026670822.1"/>
</dbReference>
<keyword evidence="4" id="KW-1185">Reference proteome</keyword>
<dbReference type="Pfam" id="PF09133">
    <property type="entry name" value="SANTA"/>
    <property type="match status" value="1"/>
</dbReference>
<evidence type="ECO:0000259" key="3">
    <source>
        <dbReference type="PROSITE" id="PS51293"/>
    </source>
</evidence>
<dbReference type="KEGG" id="nss:113414107"/>
<organism evidence="4 5">
    <name type="scientific">Notechis scutatus</name>
    <name type="common">mainland tiger snake</name>
    <dbReference type="NCBI Taxonomy" id="8663"/>
    <lineage>
        <taxon>Eukaryota</taxon>
        <taxon>Metazoa</taxon>
        <taxon>Chordata</taxon>
        <taxon>Craniata</taxon>
        <taxon>Vertebrata</taxon>
        <taxon>Euteleostomi</taxon>
        <taxon>Lepidosauria</taxon>
        <taxon>Squamata</taxon>
        <taxon>Bifurcata</taxon>
        <taxon>Unidentata</taxon>
        <taxon>Episquamata</taxon>
        <taxon>Toxicofera</taxon>
        <taxon>Serpentes</taxon>
        <taxon>Colubroidea</taxon>
        <taxon>Elapidae</taxon>
        <taxon>Hydrophiinae</taxon>
        <taxon>Notechis</taxon>
    </lineage>
</organism>
<feature type="domain" description="Myb-like" evidence="2">
    <location>
        <begin position="883"/>
        <end position="926"/>
    </location>
</feature>
<proteinExistence type="predicted"/>
<dbReference type="AlphaFoldDB" id="A0A6J1U6U5"/>
<name>A0A6J1U6U5_9SAUR</name>
<feature type="region of interest" description="Disordered" evidence="1">
    <location>
        <begin position="786"/>
        <end position="815"/>
    </location>
</feature>
<dbReference type="CTD" id="55320"/>
<dbReference type="Gene3D" id="1.10.10.60">
    <property type="entry name" value="Homeodomain-like"/>
    <property type="match status" value="1"/>
</dbReference>
<protein>
    <submittedName>
        <fullName evidence="5">Mis18-binding protein 1</fullName>
    </submittedName>
</protein>
<gene>
    <name evidence="5" type="primary">MIS18BP1</name>
</gene>
<dbReference type="SMART" id="SM00717">
    <property type="entry name" value="SANT"/>
    <property type="match status" value="1"/>
</dbReference>
<dbReference type="SUPFAM" id="SSF46689">
    <property type="entry name" value="Homeodomain-like"/>
    <property type="match status" value="1"/>
</dbReference>
<dbReference type="InterPro" id="IPR015216">
    <property type="entry name" value="SANTA"/>
</dbReference>
<dbReference type="PANTHER" id="PTHR16124">
    <property type="entry name" value="MIS18-BINDING PROTEIN 1"/>
    <property type="match status" value="1"/>
</dbReference>
<evidence type="ECO:0000256" key="1">
    <source>
        <dbReference type="SAM" id="MobiDB-lite"/>
    </source>
</evidence>